<feature type="compositionally biased region" description="Basic and acidic residues" evidence="1">
    <location>
        <begin position="13"/>
        <end position="25"/>
    </location>
</feature>
<evidence type="ECO:0000313" key="3">
    <source>
        <dbReference type="Proteomes" id="UP000245802"/>
    </source>
</evidence>
<dbReference type="EMBL" id="CP025958">
    <property type="protein sequence ID" value="AWM41737.1"/>
    <property type="molecule type" value="Genomic_DNA"/>
</dbReference>
<evidence type="ECO:0000313" key="2">
    <source>
        <dbReference type="EMBL" id="AWM41737.1"/>
    </source>
</evidence>
<gene>
    <name evidence="2" type="ORF">C1280_35230</name>
</gene>
<accession>A0A2Z3HDR6</accession>
<protein>
    <submittedName>
        <fullName evidence="2">Uncharacterized protein</fullName>
    </submittedName>
</protein>
<dbReference type="AlphaFoldDB" id="A0A2Z3HDR6"/>
<dbReference type="OrthoDB" id="290312at2"/>
<dbReference type="KEGG" id="gog:C1280_35230"/>
<proteinExistence type="predicted"/>
<organism evidence="2 3">
    <name type="scientific">Gemmata obscuriglobus</name>
    <dbReference type="NCBI Taxonomy" id="114"/>
    <lineage>
        <taxon>Bacteria</taxon>
        <taxon>Pseudomonadati</taxon>
        <taxon>Planctomycetota</taxon>
        <taxon>Planctomycetia</taxon>
        <taxon>Gemmatales</taxon>
        <taxon>Gemmataceae</taxon>
        <taxon>Gemmata</taxon>
    </lineage>
</organism>
<dbReference type="Proteomes" id="UP000245802">
    <property type="component" value="Chromosome"/>
</dbReference>
<feature type="region of interest" description="Disordered" evidence="1">
    <location>
        <begin position="1"/>
        <end position="25"/>
    </location>
</feature>
<keyword evidence="3" id="KW-1185">Reference proteome</keyword>
<sequence length="99" mass="10649">MSQQPSSAALTERAGELKVCPSHEKSGWREEGIRARVLAALGRPAGLLQVSVKNLWGNNFRVNVWAGGSAGAAIPNSYFVTATEDGTIVRAEPPIQRQY</sequence>
<evidence type="ECO:0000256" key="1">
    <source>
        <dbReference type="SAM" id="MobiDB-lite"/>
    </source>
</evidence>
<name>A0A2Z3HDR6_9BACT</name>
<dbReference type="RefSeq" id="WP_010043546.1">
    <property type="nucleotide sequence ID" value="NZ_CP025958.1"/>
</dbReference>
<reference evidence="2 3" key="1">
    <citation type="submission" date="2018-01" db="EMBL/GenBank/DDBJ databases">
        <title>G. obscuriglobus.</title>
        <authorList>
            <person name="Franke J."/>
            <person name="Blomberg W."/>
            <person name="Selmecki A."/>
        </authorList>
    </citation>
    <scope>NUCLEOTIDE SEQUENCE [LARGE SCALE GENOMIC DNA]</scope>
    <source>
        <strain evidence="2 3">DSM 5831</strain>
    </source>
</reference>